<accession>A0ABW6AYZ1</accession>
<dbReference type="InterPro" id="IPR038765">
    <property type="entry name" value="Papain-like_cys_pep_sf"/>
</dbReference>
<proteinExistence type="inferred from homology"/>
<dbReference type="RefSeq" id="WP_130857605.1">
    <property type="nucleotide sequence ID" value="NZ_JAHVEY010000005.1"/>
</dbReference>
<dbReference type="InterPro" id="IPR051202">
    <property type="entry name" value="Peptidase_C40"/>
</dbReference>
<dbReference type="Proteomes" id="UP001597560">
    <property type="component" value="Unassembled WGS sequence"/>
</dbReference>
<evidence type="ECO:0000259" key="5">
    <source>
        <dbReference type="PROSITE" id="PS51935"/>
    </source>
</evidence>
<keyword evidence="2" id="KW-0645">Protease</keyword>
<evidence type="ECO:0000313" key="6">
    <source>
        <dbReference type="EMBL" id="MFD2961483.1"/>
    </source>
</evidence>
<keyword evidence="3" id="KW-0378">Hydrolase</keyword>
<feature type="domain" description="NlpC/P60" evidence="5">
    <location>
        <begin position="39"/>
        <end position="169"/>
    </location>
</feature>
<dbReference type="SUPFAM" id="SSF54001">
    <property type="entry name" value="Cysteine proteinases"/>
    <property type="match status" value="1"/>
</dbReference>
<gene>
    <name evidence="6" type="ORF">ACFS6J_06790</name>
</gene>
<organism evidence="6 7">
    <name type="scientific">Olivibacter jilunii</name>
    <dbReference type="NCBI Taxonomy" id="985016"/>
    <lineage>
        <taxon>Bacteria</taxon>
        <taxon>Pseudomonadati</taxon>
        <taxon>Bacteroidota</taxon>
        <taxon>Sphingobacteriia</taxon>
        <taxon>Sphingobacteriales</taxon>
        <taxon>Sphingobacteriaceae</taxon>
        <taxon>Olivibacter</taxon>
    </lineage>
</organism>
<protein>
    <submittedName>
        <fullName evidence="6">C40 family peptidase</fullName>
    </submittedName>
</protein>
<sequence length="170" mass="18937">MNKPLCLTILLSFSLCLPSEARRGDKKQSVYSFYTTRQEITPAAIVAFAKQFLGVPYRFGGSSPQKGFDCSGFVNYVFSNFHFLVPRSSAAFNSKGRQVPLTEAQAGDVILFRGTNPKVKSIGHIGIVISDKGEPLRFIHASSGKIRCVTETLLDNRYQKRFVKIVRLIL</sequence>
<evidence type="ECO:0000256" key="2">
    <source>
        <dbReference type="ARBA" id="ARBA00022670"/>
    </source>
</evidence>
<comment type="caution">
    <text evidence="6">The sequence shown here is derived from an EMBL/GenBank/DDBJ whole genome shotgun (WGS) entry which is preliminary data.</text>
</comment>
<evidence type="ECO:0000256" key="1">
    <source>
        <dbReference type="ARBA" id="ARBA00007074"/>
    </source>
</evidence>
<evidence type="ECO:0000256" key="4">
    <source>
        <dbReference type="ARBA" id="ARBA00022807"/>
    </source>
</evidence>
<evidence type="ECO:0000313" key="7">
    <source>
        <dbReference type="Proteomes" id="UP001597560"/>
    </source>
</evidence>
<reference evidence="7" key="1">
    <citation type="journal article" date="2019" name="Int. J. Syst. Evol. Microbiol.">
        <title>The Global Catalogue of Microorganisms (GCM) 10K type strain sequencing project: providing services to taxonomists for standard genome sequencing and annotation.</title>
        <authorList>
            <consortium name="The Broad Institute Genomics Platform"/>
            <consortium name="The Broad Institute Genome Sequencing Center for Infectious Disease"/>
            <person name="Wu L."/>
            <person name="Ma J."/>
        </authorList>
    </citation>
    <scope>NUCLEOTIDE SEQUENCE [LARGE SCALE GENOMIC DNA]</scope>
    <source>
        <strain evidence="7">KCTC 23098</strain>
    </source>
</reference>
<dbReference type="PROSITE" id="PS51935">
    <property type="entry name" value="NLPC_P60"/>
    <property type="match status" value="1"/>
</dbReference>
<dbReference type="PANTHER" id="PTHR47053:SF1">
    <property type="entry name" value="MUREIN DD-ENDOPEPTIDASE MEPH-RELATED"/>
    <property type="match status" value="1"/>
</dbReference>
<name>A0ABW6AYZ1_9SPHI</name>
<comment type="similarity">
    <text evidence="1">Belongs to the peptidase C40 family.</text>
</comment>
<keyword evidence="7" id="KW-1185">Reference proteome</keyword>
<keyword evidence="4" id="KW-0788">Thiol protease</keyword>
<dbReference type="Gene3D" id="3.90.1720.10">
    <property type="entry name" value="endopeptidase domain like (from Nostoc punctiforme)"/>
    <property type="match status" value="1"/>
</dbReference>
<evidence type="ECO:0000256" key="3">
    <source>
        <dbReference type="ARBA" id="ARBA00022801"/>
    </source>
</evidence>
<dbReference type="Pfam" id="PF00877">
    <property type="entry name" value="NLPC_P60"/>
    <property type="match status" value="1"/>
</dbReference>
<dbReference type="EMBL" id="JBHUPA010000002">
    <property type="protein sequence ID" value="MFD2961483.1"/>
    <property type="molecule type" value="Genomic_DNA"/>
</dbReference>
<dbReference type="InterPro" id="IPR000064">
    <property type="entry name" value="NLP_P60_dom"/>
</dbReference>
<dbReference type="PANTHER" id="PTHR47053">
    <property type="entry name" value="MUREIN DD-ENDOPEPTIDASE MEPH-RELATED"/>
    <property type="match status" value="1"/>
</dbReference>